<sequence length="407" mass="45710">MSHHHHHHDLPHHPDFASANQAFFDKHAHQADHRPNAPELAASVCNAILEAYSFDKEATLVLDYACGTGIVARSIAPHCKTIIGVDISQGMVDEFNKGVQNHGIPTEKMRAVRVELKGEENELEGIKFDVVICSLAYHHFDDIPAVTRLLAFFLKPVNFPDADIAFRSSDQVIFRVHIKNLETHSDGFPPSAFCAPGSNEVVDLSEPAATLDLLFQYMYPQRQPDLNEIELPLLAELAEAVEKYQVYSAMAICNVFLANGVQDNPLTVLNYAVRHHYHDIADECAPLTVSLPLEEVGAHMYQTYMGSWLKYYGEWQKILELACLEGWRIAHTSPCRISNSPTTCPHWLAARQNVLTKLGARPGALNDLAMIFTTAHGLYPCAIESLRQWEYFIVVKVKDIPKFRTFL</sequence>
<proteinExistence type="predicted"/>
<keyword evidence="5" id="KW-1185">Reference proteome</keyword>
<organism evidence="4 5">
    <name type="scientific">Mycena venus</name>
    <dbReference type="NCBI Taxonomy" id="2733690"/>
    <lineage>
        <taxon>Eukaryota</taxon>
        <taxon>Fungi</taxon>
        <taxon>Dikarya</taxon>
        <taxon>Basidiomycota</taxon>
        <taxon>Agaricomycotina</taxon>
        <taxon>Agaricomycetes</taxon>
        <taxon>Agaricomycetidae</taxon>
        <taxon>Agaricales</taxon>
        <taxon>Marasmiineae</taxon>
        <taxon>Mycenaceae</taxon>
        <taxon>Mycena</taxon>
    </lineage>
</organism>
<name>A0A8H7CXC6_9AGAR</name>
<evidence type="ECO:0000313" key="4">
    <source>
        <dbReference type="EMBL" id="KAF7353800.1"/>
    </source>
</evidence>
<dbReference type="Gene3D" id="3.30.710.10">
    <property type="entry name" value="Potassium Channel Kv1.1, Chain A"/>
    <property type="match status" value="1"/>
</dbReference>
<keyword evidence="2" id="KW-0808">Transferase</keyword>
<dbReference type="Gene3D" id="3.40.50.150">
    <property type="entry name" value="Vaccinia Virus protein VP39"/>
    <property type="match status" value="1"/>
</dbReference>
<protein>
    <recommendedName>
        <fullName evidence="3">Methyltransferase domain-containing protein</fullName>
    </recommendedName>
</protein>
<dbReference type="PANTHER" id="PTHR44942:SF4">
    <property type="entry name" value="METHYLTRANSFERASE TYPE 11 DOMAIN-CONTAINING PROTEIN"/>
    <property type="match status" value="1"/>
</dbReference>
<dbReference type="GO" id="GO:0032259">
    <property type="term" value="P:methylation"/>
    <property type="evidence" value="ECO:0007669"/>
    <property type="project" value="UniProtKB-KW"/>
</dbReference>
<dbReference type="GO" id="GO:0008168">
    <property type="term" value="F:methyltransferase activity"/>
    <property type="evidence" value="ECO:0007669"/>
    <property type="project" value="UniProtKB-KW"/>
</dbReference>
<evidence type="ECO:0000313" key="5">
    <source>
        <dbReference type="Proteomes" id="UP000620124"/>
    </source>
</evidence>
<reference evidence="4" key="1">
    <citation type="submission" date="2020-05" db="EMBL/GenBank/DDBJ databases">
        <title>Mycena genomes resolve the evolution of fungal bioluminescence.</title>
        <authorList>
            <person name="Tsai I.J."/>
        </authorList>
    </citation>
    <scope>NUCLEOTIDE SEQUENCE</scope>
    <source>
        <strain evidence="4">CCC161011</strain>
    </source>
</reference>
<dbReference type="AlphaFoldDB" id="A0A8H7CXC6"/>
<dbReference type="InterPro" id="IPR011333">
    <property type="entry name" value="SKP1/BTB/POZ_sf"/>
</dbReference>
<dbReference type="EMBL" id="JACAZI010000008">
    <property type="protein sequence ID" value="KAF7353800.1"/>
    <property type="molecule type" value="Genomic_DNA"/>
</dbReference>
<evidence type="ECO:0000259" key="3">
    <source>
        <dbReference type="Pfam" id="PF13649"/>
    </source>
</evidence>
<dbReference type="CDD" id="cd02440">
    <property type="entry name" value="AdoMet_MTases"/>
    <property type="match status" value="1"/>
</dbReference>
<dbReference type="InterPro" id="IPR029063">
    <property type="entry name" value="SAM-dependent_MTases_sf"/>
</dbReference>
<dbReference type="PANTHER" id="PTHR44942">
    <property type="entry name" value="METHYLTRANSF_11 DOMAIN-CONTAINING PROTEIN"/>
    <property type="match status" value="1"/>
</dbReference>
<dbReference type="InterPro" id="IPR041698">
    <property type="entry name" value="Methyltransf_25"/>
</dbReference>
<comment type="caution">
    <text evidence="4">The sequence shown here is derived from an EMBL/GenBank/DDBJ whole genome shotgun (WGS) entry which is preliminary data.</text>
</comment>
<dbReference type="Proteomes" id="UP000620124">
    <property type="component" value="Unassembled WGS sequence"/>
</dbReference>
<dbReference type="SUPFAM" id="SSF53335">
    <property type="entry name" value="S-adenosyl-L-methionine-dependent methyltransferases"/>
    <property type="match status" value="1"/>
</dbReference>
<dbReference type="Pfam" id="PF13649">
    <property type="entry name" value="Methyltransf_25"/>
    <property type="match status" value="1"/>
</dbReference>
<keyword evidence="1" id="KW-0489">Methyltransferase</keyword>
<evidence type="ECO:0000256" key="2">
    <source>
        <dbReference type="ARBA" id="ARBA00022679"/>
    </source>
</evidence>
<gene>
    <name evidence="4" type="ORF">MVEN_01065500</name>
</gene>
<dbReference type="OrthoDB" id="3184970at2759"/>
<dbReference type="InterPro" id="IPR051052">
    <property type="entry name" value="Diverse_substrate_MTase"/>
</dbReference>
<accession>A0A8H7CXC6</accession>
<feature type="domain" description="Methyltransferase" evidence="3">
    <location>
        <begin position="61"/>
        <end position="156"/>
    </location>
</feature>
<evidence type="ECO:0000256" key="1">
    <source>
        <dbReference type="ARBA" id="ARBA00022603"/>
    </source>
</evidence>